<evidence type="ECO:0000313" key="2">
    <source>
        <dbReference type="EMBL" id="MXO85973.1"/>
    </source>
</evidence>
<name>A0A844ZF98_9SPHN</name>
<feature type="transmembrane region" description="Helical" evidence="1">
    <location>
        <begin position="12"/>
        <end position="31"/>
    </location>
</feature>
<feature type="transmembrane region" description="Helical" evidence="1">
    <location>
        <begin position="43"/>
        <end position="61"/>
    </location>
</feature>
<feature type="transmembrane region" description="Helical" evidence="1">
    <location>
        <begin position="73"/>
        <end position="95"/>
    </location>
</feature>
<reference evidence="2 3" key="1">
    <citation type="submission" date="2019-12" db="EMBL/GenBank/DDBJ databases">
        <title>Genomic-based taxomic classification of the family Erythrobacteraceae.</title>
        <authorList>
            <person name="Xu L."/>
        </authorList>
    </citation>
    <scope>NUCLEOTIDE SEQUENCE [LARGE SCALE GENOMIC DNA]</scope>
    <source>
        <strain evidence="2 3">MCCC 1A09962</strain>
    </source>
</reference>
<comment type="caution">
    <text evidence="2">The sequence shown here is derived from an EMBL/GenBank/DDBJ whole genome shotgun (WGS) entry which is preliminary data.</text>
</comment>
<keyword evidence="3" id="KW-1185">Reference proteome</keyword>
<dbReference type="AlphaFoldDB" id="A0A844ZF98"/>
<evidence type="ECO:0000256" key="1">
    <source>
        <dbReference type="SAM" id="Phobius"/>
    </source>
</evidence>
<evidence type="ECO:0000313" key="3">
    <source>
        <dbReference type="Proteomes" id="UP000433104"/>
    </source>
</evidence>
<keyword evidence="1" id="KW-0472">Membrane</keyword>
<sequence length="101" mass="11336">MQSPKPGSRWKVWGPWLGIVMLLSIPFLAMQITGEVNWDETDFIVMGSLLAFFVGTFQLFARTRFGRGKMLYIGFGLLIVFLYIWAELAVGIFNIPGISGS</sequence>
<dbReference type="EMBL" id="WTYW01000001">
    <property type="protein sequence ID" value="MXO85973.1"/>
    <property type="molecule type" value="Genomic_DNA"/>
</dbReference>
<organism evidence="2 3">
    <name type="scientific">Parapontixanthobacter aurantiacus</name>
    <dbReference type="NCBI Taxonomy" id="1463599"/>
    <lineage>
        <taxon>Bacteria</taxon>
        <taxon>Pseudomonadati</taxon>
        <taxon>Pseudomonadota</taxon>
        <taxon>Alphaproteobacteria</taxon>
        <taxon>Sphingomonadales</taxon>
        <taxon>Erythrobacteraceae</taxon>
        <taxon>Parapontixanthobacter</taxon>
    </lineage>
</organism>
<dbReference type="OrthoDB" id="9813621at2"/>
<keyword evidence="1" id="KW-0812">Transmembrane</keyword>
<accession>A0A844ZF98</accession>
<keyword evidence="1" id="KW-1133">Transmembrane helix</keyword>
<protein>
    <submittedName>
        <fullName evidence="2">Uncharacterized protein</fullName>
    </submittedName>
</protein>
<proteinExistence type="predicted"/>
<dbReference type="Proteomes" id="UP000433104">
    <property type="component" value="Unassembled WGS sequence"/>
</dbReference>
<gene>
    <name evidence="2" type="ORF">GRI38_07990</name>
</gene>